<dbReference type="Proteomes" id="UP000054498">
    <property type="component" value="Unassembled WGS sequence"/>
</dbReference>
<dbReference type="InterPro" id="IPR018247">
    <property type="entry name" value="EF_Hand_1_Ca_BS"/>
</dbReference>
<proteinExistence type="predicted"/>
<gene>
    <name evidence="3" type="ORF">MNEG_2982</name>
</gene>
<dbReference type="PROSITE" id="PS00018">
    <property type="entry name" value="EF_HAND_1"/>
    <property type="match status" value="1"/>
</dbReference>
<evidence type="ECO:0000256" key="1">
    <source>
        <dbReference type="ARBA" id="ARBA00022837"/>
    </source>
</evidence>
<dbReference type="InterPro" id="IPR002048">
    <property type="entry name" value="EF_hand_dom"/>
</dbReference>
<name>A0A0D2MX15_9CHLO</name>
<evidence type="ECO:0000313" key="4">
    <source>
        <dbReference type="Proteomes" id="UP000054498"/>
    </source>
</evidence>
<organism evidence="3 4">
    <name type="scientific">Monoraphidium neglectum</name>
    <dbReference type="NCBI Taxonomy" id="145388"/>
    <lineage>
        <taxon>Eukaryota</taxon>
        <taxon>Viridiplantae</taxon>
        <taxon>Chlorophyta</taxon>
        <taxon>core chlorophytes</taxon>
        <taxon>Chlorophyceae</taxon>
        <taxon>CS clade</taxon>
        <taxon>Sphaeropleales</taxon>
        <taxon>Selenastraceae</taxon>
        <taxon>Monoraphidium</taxon>
    </lineage>
</organism>
<dbReference type="InterPro" id="IPR011992">
    <property type="entry name" value="EF-hand-dom_pair"/>
</dbReference>
<evidence type="ECO:0000259" key="2">
    <source>
        <dbReference type="PROSITE" id="PS50222"/>
    </source>
</evidence>
<keyword evidence="4" id="KW-1185">Reference proteome</keyword>
<feature type="domain" description="EF-hand" evidence="2">
    <location>
        <begin position="92"/>
        <end position="127"/>
    </location>
</feature>
<dbReference type="PANTHER" id="PTHR46971">
    <property type="entry name" value="CALCINEURIN B SUBUNIT (PROTEIN PHOSPHATASE 2B REGULATORY SUBUNIT)-LIKE PROTEIN"/>
    <property type="match status" value="1"/>
</dbReference>
<dbReference type="GO" id="GO:0005509">
    <property type="term" value="F:calcium ion binding"/>
    <property type="evidence" value="ECO:0007669"/>
    <property type="project" value="InterPro"/>
</dbReference>
<keyword evidence="1" id="KW-0106">Calcium</keyword>
<sequence length="176" mass="19140">MGQAISGGLTQNDVDEVISACKGAFTQPEVEALYRRFRSLDRGLKGYISAEEFLAIPELSINPLANRVVRLFESVNFLEFVKLLAPFTSRVTKDDKLTFLFTVFDVDGDGLVSRDDMHVMLRQLAGSTLTDEDIDTLTTRGFEGAGAPHGLNLAAFKAAMAGRDLSSMEVAVATDT</sequence>
<dbReference type="AlphaFoldDB" id="A0A0D2MX15"/>
<protein>
    <submittedName>
        <fullName evidence="3">Calcineurin subunit B</fullName>
    </submittedName>
</protein>
<dbReference type="GeneID" id="25735860"/>
<dbReference type="KEGG" id="mng:MNEG_2982"/>
<dbReference type="Gene3D" id="1.10.238.10">
    <property type="entry name" value="EF-hand"/>
    <property type="match status" value="1"/>
</dbReference>
<reference evidence="3 4" key="1">
    <citation type="journal article" date="2013" name="BMC Genomics">
        <title>Reconstruction of the lipid metabolism for the microalga Monoraphidium neglectum from its genome sequence reveals characteristics suitable for biofuel production.</title>
        <authorList>
            <person name="Bogen C."/>
            <person name="Al-Dilaimi A."/>
            <person name="Albersmeier A."/>
            <person name="Wichmann J."/>
            <person name="Grundmann M."/>
            <person name="Rupp O."/>
            <person name="Lauersen K.J."/>
            <person name="Blifernez-Klassen O."/>
            <person name="Kalinowski J."/>
            <person name="Goesmann A."/>
            <person name="Mussgnug J.H."/>
            <person name="Kruse O."/>
        </authorList>
    </citation>
    <scope>NUCLEOTIDE SEQUENCE [LARGE SCALE GENOMIC DNA]</scope>
    <source>
        <strain evidence="3 4">SAG 48.87</strain>
    </source>
</reference>
<dbReference type="OrthoDB" id="191686at2759"/>
<dbReference type="Pfam" id="PF13833">
    <property type="entry name" value="EF-hand_8"/>
    <property type="match status" value="1"/>
</dbReference>
<dbReference type="PROSITE" id="PS50222">
    <property type="entry name" value="EF_HAND_2"/>
    <property type="match status" value="2"/>
</dbReference>
<evidence type="ECO:0000313" key="3">
    <source>
        <dbReference type="EMBL" id="KIZ04977.1"/>
    </source>
</evidence>
<feature type="domain" description="EF-hand" evidence="2">
    <location>
        <begin position="28"/>
        <end position="63"/>
    </location>
</feature>
<accession>A0A0D2MX15</accession>
<dbReference type="PANTHER" id="PTHR46971:SF1">
    <property type="entry name" value="CALCINEURIN B SUBUNIT (PROTEIN PHOSPHATASE 2B REGULATORY SUBUNIT)-LIKE PROTEIN"/>
    <property type="match status" value="1"/>
</dbReference>
<dbReference type="STRING" id="145388.A0A0D2MX15"/>
<dbReference type="SUPFAM" id="SSF47473">
    <property type="entry name" value="EF-hand"/>
    <property type="match status" value="1"/>
</dbReference>
<dbReference type="RefSeq" id="XP_013903996.1">
    <property type="nucleotide sequence ID" value="XM_014048542.1"/>
</dbReference>
<dbReference type="EMBL" id="KK100577">
    <property type="protein sequence ID" value="KIZ04977.1"/>
    <property type="molecule type" value="Genomic_DNA"/>
</dbReference>